<dbReference type="InterPro" id="IPR032808">
    <property type="entry name" value="DoxX"/>
</dbReference>
<dbReference type="InterPro" id="IPR051907">
    <property type="entry name" value="DoxX-like_oxidoreductase"/>
</dbReference>
<evidence type="ECO:0000256" key="7">
    <source>
        <dbReference type="SAM" id="Phobius"/>
    </source>
</evidence>
<accession>A0A1S1PQ42</accession>
<evidence type="ECO:0000256" key="4">
    <source>
        <dbReference type="ARBA" id="ARBA00022692"/>
    </source>
</evidence>
<gene>
    <name evidence="8" type="ORF">BBK14_24935</name>
</gene>
<organism evidence="8 9">
    <name type="scientific">Parafrankia soli</name>
    <dbReference type="NCBI Taxonomy" id="2599596"/>
    <lineage>
        <taxon>Bacteria</taxon>
        <taxon>Bacillati</taxon>
        <taxon>Actinomycetota</taxon>
        <taxon>Actinomycetes</taxon>
        <taxon>Frankiales</taxon>
        <taxon>Frankiaceae</taxon>
        <taxon>Parafrankia</taxon>
    </lineage>
</organism>
<dbReference type="GO" id="GO:0005886">
    <property type="term" value="C:plasma membrane"/>
    <property type="evidence" value="ECO:0007669"/>
    <property type="project" value="UniProtKB-SubCell"/>
</dbReference>
<evidence type="ECO:0000256" key="2">
    <source>
        <dbReference type="ARBA" id="ARBA00006679"/>
    </source>
</evidence>
<dbReference type="AlphaFoldDB" id="A0A1S1PQ42"/>
<comment type="similarity">
    <text evidence="2">Belongs to the DoxX family.</text>
</comment>
<feature type="transmembrane region" description="Helical" evidence="7">
    <location>
        <begin position="158"/>
        <end position="177"/>
    </location>
</feature>
<sequence length="192" mass="19727">MVRTGPDRPVPSWEAVPVTSPDTAALIFRIIVGLTLVAHGYNHVFGPGGIQGTAGWFSSMGLRPGIVHAWTSGLVEIAAGFGLAFGFLNSFSAGAIMGTMVVAGITAHRKNGFFIFKPGQGYEYVLMIAVLCLGIAILGPGKASLDHAIGIDDDLNGWVGAIIALVLGVGGSAGLLVTSWRPNKPASTTPAS</sequence>
<protein>
    <submittedName>
        <fullName evidence="8">DoxX family protein</fullName>
    </submittedName>
</protein>
<reference evidence="9" key="1">
    <citation type="submission" date="2016-07" db="EMBL/GenBank/DDBJ databases">
        <title>Frankia sp. NRRL B-16219 Genome sequencing.</title>
        <authorList>
            <person name="Ghodhbane-Gtari F."/>
            <person name="Swanson E."/>
            <person name="Gueddou A."/>
            <person name="Louati M."/>
            <person name="Nouioui I."/>
            <person name="Hezbri K."/>
            <person name="Abebe-Akele F."/>
            <person name="Simpson S."/>
            <person name="Morris K."/>
            <person name="Thomas K."/>
            <person name="Gtari M."/>
            <person name="Tisa L.S."/>
        </authorList>
    </citation>
    <scope>NUCLEOTIDE SEQUENCE [LARGE SCALE GENOMIC DNA]</scope>
    <source>
        <strain evidence="9">NRRL B-16219</strain>
    </source>
</reference>
<proteinExistence type="inferred from homology"/>
<evidence type="ECO:0000256" key="5">
    <source>
        <dbReference type="ARBA" id="ARBA00022989"/>
    </source>
</evidence>
<keyword evidence="3" id="KW-1003">Cell membrane</keyword>
<dbReference type="PANTHER" id="PTHR33452:SF1">
    <property type="entry name" value="INNER MEMBRANE PROTEIN YPHA-RELATED"/>
    <property type="match status" value="1"/>
</dbReference>
<evidence type="ECO:0000256" key="3">
    <source>
        <dbReference type="ARBA" id="ARBA00022475"/>
    </source>
</evidence>
<comment type="subcellular location">
    <subcellularLocation>
        <location evidence="1">Cell membrane</location>
        <topology evidence="1">Multi-pass membrane protein</topology>
    </subcellularLocation>
</comment>
<evidence type="ECO:0000313" key="9">
    <source>
        <dbReference type="Proteomes" id="UP000179769"/>
    </source>
</evidence>
<name>A0A1S1PQ42_9ACTN</name>
<dbReference type="PANTHER" id="PTHR33452">
    <property type="entry name" value="OXIDOREDUCTASE CATD-RELATED"/>
    <property type="match status" value="1"/>
</dbReference>
<keyword evidence="5 7" id="KW-1133">Transmembrane helix</keyword>
<evidence type="ECO:0000256" key="1">
    <source>
        <dbReference type="ARBA" id="ARBA00004651"/>
    </source>
</evidence>
<keyword evidence="4 7" id="KW-0812">Transmembrane</keyword>
<keyword evidence="6 7" id="KW-0472">Membrane</keyword>
<evidence type="ECO:0000256" key="6">
    <source>
        <dbReference type="ARBA" id="ARBA00023136"/>
    </source>
</evidence>
<dbReference type="EMBL" id="MAXA01000243">
    <property type="protein sequence ID" value="OHV22842.1"/>
    <property type="molecule type" value="Genomic_DNA"/>
</dbReference>
<feature type="transmembrane region" description="Helical" evidence="7">
    <location>
        <begin position="91"/>
        <end position="109"/>
    </location>
</feature>
<feature type="transmembrane region" description="Helical" evidence="7">
    <location>
        <begin position="121"/>
        <end position="138"/>
    </location>
</feature>
<feature type="transmembrane region" description="Helical" evidence="7">
    <location>
        <begin position="26"/>
        <end position="45"/>
    </location>
</feature>
<dbReference type="Pfam" id="PF07681">
    <property type="entry name" value="DoxX"/>
    <property type="match status" value="1"/>
</dbReference>
<comment type="caution">
    <text evidence="8">The sequence shown here is derived from an EMBL/GenBank/DDBJ whole genome shotgun (WGS) entry which is preliminary data.</text>
</comment>
<feature type="transmembrane region" description="Helical" evidence="7">
    <location>
        <begin position="66"/>
        <end position="85"/>
    </location>
</feature>
<keyword evidence="9" id="KW-1185">Reference proteome</keyword>
<evidence type="ECO:0000313" key="8">
    <source>
        <dbReference type="EMBL" id="OHV22842.1"/>
    </source>
</evidence>
<dbReference type="Proteomes" id="UP000179769">
    <property type="component" value="Unassembled WGS sequence"/>
</dbReference>